<evidence type="ECO:0000256" key="6">
    <source>
        <dbReference type="ARBA" id="ARBA00022438"/>
    </source>
</evidence>
<dbReference type="STRING" id="504486.SAMN05660703_1442"/>
<sequence length="709" mass="82310">MYPNDYICDMMQKIRLTLLFYSLFIATVLAQTQDKVDFLKGSILIEIQPTTKKIIGTVVYEFEVLNAVDSVFLDAKNMSFKAVKLNAKKVKYHTTNERIIIAKKFKKGEKYSLTLNYTTIPKQTVYFIGWDAATEHGQNQIWTQGQGKYTSYWLPSFDDMTEKVEFDMSIIFDEKYEVISNGTLVKTEKQQANLQKWTFDMQNPMSSYLVAFAIGNYKTVAQTSTSQIPLNLYFYPEDSLKVEPTYRYTKQIFDFLEDEIGVAYPWQNYKQIPVKDFLYAGMENTGATIFSDAYMIDSTAFIDKNYVNVNAHELAHQWFGNLVTEVDGNSHWLHEGFATYYALLAEKEIFGDDYFYWKLFDSAEQLKLAAENGQGEALQNDKASSLTFYEKGAWALVMLRNEIGDKAFKNGIKTYLENYKFKNVTIKDFIIEMEKASEKSLANYQSEWLTNKEFPIENVKEFLSAKAISLASYYQLKAQLDSNSNDHSKKEIFTKTFLETSSSALRKQIIQTTPQEQLSDTVFKQVLASDDVLTRQGLIINTTKIPQHLKSQFETLMNDNSYVTIENALLKLWYNFPEDRKKYMETTKDIIGLPDYNVRLLWLTLALVTENYNSLKTKEYFDELGSYTSPTYSPEIRQKALLYLHQTLGLTDEHLKNLINASMHHSWQFKKFARALIDDVLKDEDYKNRITALLPMLNSEEQRYIKSKL</sequence>
<keyword evidence="6 14" id="KW-0031">Aminopeptidase</keyword>
<dbReference type="SUPFAM" id="SSF55486">
    <property type="entry name" value="Metalloproteases ('zincins'), catalytic domain"/>
    <property type="match status" value="1"/>
</dbReference>
<dbReference type="EMBL" id="FWXO01000002">
    <property type="protein sequence ID" value="SMC50248.1"/>
    <property type="molecule type" value="Genomic_DNA"/>
</dbReference>
<dbReference type="PANTHER" id="PTHR11533:SF174">
    <property type="entry name" value="PUROMYCIN-SENSITIVE AMINOPEPTIDASE-RELATED"/>
    <property type="match status" value="1"/>
</dbReference>
<evidence type="ECO:0000256" key="3">
    <source>
        <dbReference type="ARBA" id="ARBA00010136"/>
    </source>
</evidence>
<evidence type="ECO:0000256" key="2">
    <source>
        <dbReference type="ARBA" id="ARBA00001947"/>
    </source>
</evidence>
<keyword evidence="10" id="KW-0862">Zinc</keyword>
<proteinExistence type="inferred from homology"/>
<dbReference type="GO" id="GO:0005615">
    <property type="term" value="C:extracellular space"/>
    <property type="evidence" value="ECO:0007669"/>
    <property type="project" value="TreeGrafter"/>
</dbReference>
<evidence type="ECO:0000256" key="5">
    <source>
        <dbReference type="ARBA" id="ARBA00015611"/>
    </source>
</evidence>
<dbReference type="GO" id="GO:0043171">
    <property type="term" value="P:peptide catabolic process"/>
    <property type="evidence" value="ECO:0007669"/>
    <property type="project" value="TreeGrafter"/>
</dbReference>
<protein>
    <recommendedName>
        <fullName evidence="5">Aminopeptidase N</fullName>
        <ecNumber evidence="4">3.4.11.2</ecNumber>
    </recommendedName>
</protein>
<keyword evidence="15" id="KW-1185">Reference proteome</keyword>
<feature type="domain" description="Peptidase M1 membrane alanine aminopeptidase" evidence="12">
    <location>
        <begin position="248"/>
        <end position="448"/>
    </location>
</feature>
<keyword evidence="8" id="KW-0479">Metal-binding</keyword>
<dbReference type="AlphaFoldDB" id="A0A1W1ZQ67"/>
<evidence type="ECO:0000256" key="7">
    <source>
        <dbReference type="ARBA" id="ARBA00022670"/>
    </source>
</evidence>
<gene>
    <name evidence="14" type="ORF">SAMN05660703_1442</name>
</gene>
<dbReference type="InterPro" id="IPR045357">
    <property type="entry name" value="Aminopeptidase_N-like_N"/>
</dbReference>
<comment type="similarity">
    <text evidence="3">Belongs to the peptidase M1 family.</text>
</comment>
<keyword evidence="9" id="KW-0378">Hydrolase</keyword>
<dbReference type="InterPro" id="IPR027268">
    <property type="entry name" value="Peptidase_M4/M1_CTD_sf"/>
</dbReference>
<organism evidence="14 15">
    <name type="scientific">Cellulophaga tyrosinoxydans</name>
    <dbReference type="NCBI Taxonomy" id="504486"/>
    <lineage>
        <taxon>Bacteria</taxon>
        <taxon>Pseudomonadati</taxon>
        <taxon>Bacteroidota</taxon>
        <taxon>Flavobacteriia</taxon>
        <taxon>Flavobacteriales</taxon>
        <taxon>Flavobacteriaceae</taxon>
        <taxon>Cellulophaga</taxon>
    </lineage>
</organism>
<evidence type="ECO:0000256" key="10">
    <source>
        <dbReference type="ARBA" id="ARBA00022833"/>
    </source>
</evidence>
<dbReference type="EC" id="3.4.11.2" evidence="4"/>
<dbReference type="CDD" id="cd09603">
    <property type="entry name" value="M1_APN_like"/>
    <property type="match status" value="1"/>
</dbReference>
<dbReference type="PANTHER" id="PTHR11533">
    <property type="entry name" value="PROTEASE M1 ZINC METALLOPROTEASE"/>
    <property type="match status" value="1"/>
</dbReference>
<reference evidence="14 15" key="1">
    <citation type="submission" date="2017-04" db="EMBL/GenBank/DDBJ databases">
        <authorList>
            <person name="Afonso C.L."/>
            <person name="Miller P.J."/>
            <person name="Scott M.A."/>
            <person name="Spackman E."/>
            <person name="Goraichik I."/>
            <person name="Dimitrov K.M."/>
            <person name="Suarez D.L."/>
            <person name="Swayne D.E."/>
        </authorList>
    </citation>
    <scope>NUCLEOTIDE SEQUENCE [LARGE SCALE GENOMIC DNA]</scope>
    <source>
        <strain evidence="14 15">DSM 21164</strain>
    </source>
</reference>
<evidence type="ECO:0000259" key="13">
    <source>
        <dbReference type="Pfam" id="PF17900"/>
    </source>
</evidence>
<feature type="domain" description="Aminopeptidase N-like N-terminal" evidence="13">
    <location>
        <begin position="45"/>
        <end position="209"/>
    </location>
</feature>
<evidence type="ECO:0000259" key="12">
    <source>
        <dbReference type="Pfam" id="PF01433"/>
    </source>
</evidence>
<evidence type="ECO:0000313" key="14">
    <source>
        <dbReference type="EMBL" id="SMC50248.1"/>
    </source>
</evidence>
<comment type="catalytic activity">
    <reaction evidence="1">
        <text>Release of an N-terminal amino acid, Xaa-|-Yaa- from a peptide, amide or arylamide. Xaa is preferably Ala, but may be most amino acids including Pro (slow action). When a terminal hydrophobic residue is followed by a prolyl residue, the two may be released as an intact Xaa-Pro dipeptide.</text>
        <dbReference type="EC" id="3.4.11.2"/>
    </reaction>
</comment>
<evidence type="ECO:0000256" key="9">
    <source>
        <dbReference type="ARBA" id="ARBA00022801"/>
    </source>
</evidence>
<evidence type="ECO:0000256" key="4">
    <source>
        <dbReference type="ARBA" id="ARBA00012564"/>
    </source>
</evidence>
<dbReference type="Gene3D" id="2.60.40.1730">
    <property type="entry name" value="tricorn interacting facor f3 domain"/>
    <property type="match status" value="1"/>
</dbReference>
<dbReference type="SUPFAM" id="SSF63737">
    <property type="entry name" value="Leukotriene A4 hydrolase N-terminal domain"/>
    <property type="match status" value="1"/>
</dbReference>
<dbReference type="PRINTS" id="PR00756">
    <property type="entry name" value="ALADIPTASE"/>
</dbReference>
<dbReference type="Gene3D" id="1.10.390.10">
    <property type="entry name" value="Neutral Protease Domain 2"/>
    <property type="match status" value="1"/>
</dbReference>
<dbReference type="GO" id="GO:0006508">
    <property type="term" value="P:proteolysis"/>
    <property type="evidence" value="ECO:0007669"/>
    <property type="project" value="UniProtKB-KW"/>
</dbReference>
<dbReference type="InterPro" id="IPR050344">
    <property type="entry name" value="Peptidase_M1_aminopeptidases"/>
</dbReference>
<comment type="cofactor">
    <cofactor evidence="2">
        <name>Zn(2+)</name>
        <dbReference type="ChEBI" id="CHEBI:29105"/>
    </cofactor>
</comment>
<name>A0A1W1ZQ67_9FLAO</name>
<dbReference type="GO" id="GO:0016020">
    <property type="term" value="C:membrane"/>
    <property type="evidence" value="ECO:0007669"/>
    <property type="project" value="TreeGrafter"/>
</dbReference>
<accession>A0A1W1ZQ67</accession>
<evidence type="ECO:0000256" key="1">
    <source>
        <dbReference type="ARBA" id="ARBA00000098"/>
    </source>
</evidence>
<dbReference type="InterPro" id="IPR001930">
    <property type="entry name" value="Peptidase_M1"/>
</dbReference>
<dbReference type="Proteomes" id="UP000192360">
    <property type="component" value="Unassembled WGS sequence"/>
</dbReference>
<dbReference type="GO" id="GO:0016285">
    <property type="term" value="F:alanyl aminopeptidase activity"/>
    <property type="evidence" value="ECO:0007669"/>
    <property type="project" value="UniProtKB-EC"/>
</dbReference>
<dbReference type="InterPro" id="IPR042097">
    <property type="entry name" value="Aminopeptidase_N-like_N_sf"/>
</dbReference>
<keyword evidence="11" id="KW-0482">Metalloprotease</keyword>
<dbReference type="GO" id="GO:0005737">
    <property type="term" value="C:cytoplasm"/>
    <property type="evidence" value="ECO:0007669"/>
    <property type="project" value="TreeGrafter"/>
</dbReference>
<dbReference type="GO" id="GO:0042277">
    <property type="term" value="F:peptide binding"/>
    <property type="evidence" value="ECO:0007669"/>
    <property type="project" value="TreeGrafter"/>
</dbReference>
<dbReference type="Pfam" id="PF17900">
    <property type="entry name" value="Peptidase_M1_N"/>
    <property type="match status" value="1"/>
</dbReference>
<dbReference type="GO" id="GO:0008270">
    <property type="term" value="F:zinc ion binding"/>
    <property type="evidence" value="ECO:0007669"/>
    <property type="project" value="InterPro"/>
</dbReference>
<dbReference type="GO" id="GO:0070006">
    <property type="term" value="F:metalloaminopeptidase activity"/>
    <property type="evidence" value="ECO:0007669"/>
    <property type="project" value="TreeGrafter"/>
</dbReference>
<dbReference type="InterPro" id="IPR014782">
    <property type="entry name" value="Peptidase_M1_dom"/>
</dbReference>
<dbReference type="Pfam" id="PF01433">
    <property type="entry name" value="Peptidase_M1"/>
    <property type="match status" value="1"/>
</dbReference>
<keyword evidence="7" id="KW-0645">Protease</keyword>
<evidence type="ECO:0000256" key="11">
    <source>
        <dbReference type="ARBA" id="ARBA00023049"/>
    </source>
</evidence>
<evidence type="ECO:0000256" key="8">
    <source>
        <dbReference type="ARBA" id="ARBA00022723"/>
    </source>
</evidence>
<evidence type="ECO:0000313" key="15">
    <source>
        <dbReference type="Proteomes" id="UP000192360"/>
    </source>
</evidence>